<sequence length="150" mass="16624">NVAGQAIQTEELRLLDQFVLGPEPFGPLEFDIWFRQVGVATLGGWRWVFWGEDANNLYQIENDLAANTLELLVLNAGAPTVITLIDTAIADELLHQLIIRFDGAGEWSGELDGAPFGPNNDASLFQNNVMLFDNNMDAALYVRQINIMGM</sequence>
<evidence type="ECO:0000313" key="1">
    <source>
        <dbReference type="EMBL" id="GAG61543.1"/>
    </source>
</evidence>
<reference evidence="1" key="1">
    <citation type="journal article" date="2014" name="Front. Microbiol.">
        <title>High frequency of phylogenetically diverse reductive dehalogenase-homologous genes in deep subseafloor sedimentary metagenomes.</title>
        <authorList>
            <person name="Kawai M."/>
            <person name="Futagami T."/>
            <person name="Toyoda A."/>
            <person name="Takaki Y."/>
            <person name="Nishi S."/>
            <person name="Hori S."/>
            <person name="Arai W."/>
            <person name="Tsubouchi T."/>
            <person name="Morono Y."/>
            <person name="Uchiyama I."/>
            <person name="Ito T."/>
            <person name="Fujiyama A."/>
            <person name="Inagaki F."/>
            <person name="Takami H."/>
        </authorList>
    </citation>
    <scope>NUCLEOTIDE SEQUENCE</scope>
    <source>
        <strain evidence="1">Expedition CK06-06</strain>
    </source>
</reference>
<proteinExistence type="predicted"/>
<protein>
    <submittedName>
        <fullName evidence="1">Uncharacterized protein</fullName>
    </submittedName>
</protein>
<comment type="caution">
    <text evidence="1">The sequence shown here is derived from an EMBL/GenBank/DDBJ whole genome shotgun (WGS) entry which is preliminary data.</text>
</comment>
<accession>X0ZMD6</accession>
<feature type="non-terminal residue" evidence="1">
    <location>
        <position position="1"/>
    </location>
</feature>
<name>X0ZMD6_9ZZZZ</name>
<organism evidence="1">
    <name type="scientific">marine sediment metagenome</name>
    <dbReference type="NCBI Taxonomy" id="412755"/>
    <lineage>
        <taxon>unclassified sequences</taxon>
        <taxon>metagenomes</taxon>
        <taxon>ecological metagenomes</taxon>
    </lineage>
</organism>
<dbReference type="EMBL" id="BART01002424">
    <property type="protein sequence ID" value="GAG61543.1"/>
    <property type="molecule type" value="Genomic_DNA"/>
</dbReference>
<gene>
    <name evidence="1" type="ORF">S01H4_07421</name>
</gene>
<dbReference type="AlphaFoldDB" id="X0ZMD6"/>